<dbReference type="InterPro" id="IPR002295">
    <property type="entry name" value="N4/N6-MTase_EcoPI_Mod-like"/>
</dbReference>
<evidence type="ECO:0000256" key="7">
    <source>
        <dbReference type="SAM" id="MobiDB-lite"/>
    </source>
</evidence>
<dbReference type="GO" id="GO:0008170">
    <property type="term" value="F:N-methyltransferase activity"/>
    <property type="evidence" value="ECO:0007669"/>
    <property type="project" value="InterPro"/>
</dbReference>
<dbReference type="Proteomes" id="UP000322981">
    <property type="component" value="Unassembled WGS sequence"/>
</dbReference>
<feature type="region of interest" description="Disordered" evidence="7">
    <location>
        <begin position="614"/>
        <end position="647"/>
    </location>
</feature>
<dbReference type="InterPro" id="IPR002941">
    <property type="entry name" value="DNA_methylase_N4/N6"/>
</dbReference>
<keyword evidence="4 9" id="KW-0808">Transferase</keyword>
<accession>A0A5M8FT75</accession>
<dbReference type="AlphaFoldDB" id="A0A5M8FT75"/>
<evidence type="ECO:0000256" key="5">
    <source>
        <dbReference type="ARBA" id="ARBA00022691"/>
    </source>
</evidence>
<evidence type="ECO:0000259" key="8">
    <source>
        <dbReference type="Pfam" id="PF01555"/>
    </source>
</evidence>
<comment type="catalytic activity">
    <reaction evidence="6">
        <text>a 2'-deoxyadenosine in DNA + S-adenosyl-L-methionine = an N(6)-methyl-2'-deoxyadenosine in DNA + S-adenosyl-L-homocysteine + H(+)</text>
        <dbReference type="Rhea" id="RHEA:15197"/>
        <dbReference type="Rhea" id="RHEA-COMP:12418"/>
        <dbReference type="Rhea" id="RHEA-COMP:12419"/>
        <dbReference type="ChEBI" id="CHEBI:15378"/>
        <dbReference type="ChEBI" id="CHEBI:57856"/>
        <dbReference type="ChEBI" id="CHEBI:59789"/>
        <dbReference type="ChEBI" id="CHEBI:90615"/>
        <dbReference type="ChEBI" id="CHEBI:90616"/>
        <dbReference type="EC" id="2.1.1.72"/>
    </reaction>
</comment>
<keyword evidence="10" id="KW-1185">Reference proteome</keyword>
<evidence type="ECO:0000256" key="6">
    <source>
        <dbReference type="ARBA" id="ARBA00047942"/>
    </source>
</evidence>
<gene>
    <name evidence="9" type="ORF">F2Q65_03670</name>
</gene>
<name>A0A5M8FT75_9GAMM</name>
<protein>
    <recommendedName>
        <fullName evidence="2">site-specific DNA-methyltransferase (adenine-specific)</fullName>
        <ecNumber evidence="2">2.1.1.72</ecNumber>
    </recommendedName>
</protein>
<keyword evidence="3 9" id="KW-0489">Methyltransferase</keyword>
<evidence type="ECO:0000256" key="4">
    <source>
        <dbReference type="ARBA" id="ARBA00022679"/>
    </source>
</evidence>
<sequence length="1067" mass="122737">MATKDEKRQKFIALLHTLFQLDQPDLDFGFYRIMHAKAGQVTRFLEEELLDIIRKAFGEADEARIAEARESYEAARKQAEDFGAPDPDAAPKVREAKEVYDAVKDSGSNEGDVYDHLYRFFERYYDNGDFMSRRYFARETDGKAAPYAVPYDGREVYLHWANRDQYYIKTSEYLSNFTFDPTQAKEYLAHHGGLLEHKPLKVHCRIVAATEGEHNNVKASEQTERYFIIHEPEPVRIETGDSGAPELVIQFQYRADPEKTGQEGTWRKKRLAEAAEVIKTRLPELAGADDYVAALTTPAPTEAEKGRTLLEKYLAQYTARNTMDYFIHKDLGGFLRRELDFYIKNEVMRLDDIESAEAPRVETYLAKVKVLRRIGRHLIDFLAQLEDFQKKLWLKKKFVVDTQYCITLDRIPEAFYPEIAANEAQREEWVRLFAIDELNGYSEPLTLDFVAANKGLVLDTWLFDADFRLRLIASIEQLDEQCDGLLIHSDNFQALKMLELQYEQSIRCIYIDPPYNTGNDGFIYKDGYSNSTWMSMFYDRVTASYSCLSTNGAISYSLDDKHTPSSILSIQSNGVVCHTGSFVWKTRNTDNRVLSKLSTDHEYVHVFQKPGSSITGRKIDRSSYKNPDNDERGPYTTDPLTGKANASDRPNLHYEIVNPDTGDVYPPDPDFGWITDKSGFEALLADNRVYWPENPNTGKPRKKRFASQASERAPVSTMEIKIKQGEGNIDLSSIMGSKVINFPKPVSVVKTIIDVTSERDSIILDYFAGSGTTAHAVMNLNREDTGSRKYIVVEMGSYFDSILKPRAAKVVYSDNWKDGKPTARDTGISHCFKYLRLESYEDTLANLRLDQNMQRATAVAANPAFKQDYMLHYWLDFETKGSPSLLNIQWFTDPTAYKLKVKKPGTDEYVEKAVDLVETFNWLIGLHVEHLDRWRGYTATFKREVDADLPGDTNTRLMLDGTSKETDDGQWHFRKVEGYTLRSPGDQNDREKVLVVWRKLTGDLEQDNLMLDEWFRKYRLNSQDSEFDVIFVNGSNNLPNIRRAEETWKVRLIEEAFHQAMWDVEDA</sequence>
<dbReference type="GO" id="GO:0009007">
    <property type="term" value="F:site-specific DNA-methyltransferase (adenine-specific) activity"/>
    <property type="evidence" value="ECO:0007669"/>
    <property type="project" value="UniProtKB-EC"/>
</dbReference>
<dbReference type="PRINTS" id="PR00506">
    <property type="entry name" value="D21N6MTFRASE"/>
</dbReference>
<dbReference type="Gene3D" id="3.40.50.150">
    <property type="entry name" value="Vaccinia Virus protein VP39"/>
    <property type="match status" value="1"/>
</dbReference>
<organism evidence="9 10">
    <name type="scientific">Thiohalocapsa marina</name>
    <dbReference type="NCBI Taxonomy" id="424902"/>
    <lineage>
        <taxon>Bacteria</taxon>
        <taxon>Pseudomonadati</taxon>
        <taxon>Pseudomonadota</taxon>
        <taxon>Gammaproteobacteria</taxon>
        <taxon>Chromatiales</taxon>
        <taxon>Chromatiaceae</taxon>
        <taxon>Thiohalocapsa</taxon>
    </lineage>
</organism>
<dbReference type="GO" id="GO:0003677">
    <property type="term" value="F:DNA binding"/>
    <property type="evidence" value="ECO:0007669"/>
    <property type="project" value="InterPro"/>
</dbReference>
<dbReference type="SUPFAM" id="SSF53335">
    <property type="entry name" value="S-adenosyl-L-methionine-dependent methyltransferases"/>
    <property type="match status" value="1"/>
</dbReference>
<dbReference type="Pfam" id="PF01555">
    <property type="entry name" value="N6_N4_Mtase"/>
    <property type="match status" value="1"/>
</dbReference>
<dbReference type="OrthoDB" id="9816043at2"/>
<evidence type="ECO:0000256" key="1">
    <source>
        <dbReference type="ARBA" id="ARBA00006594"/>
    </source>
</evidence>
<feature type="domain" description="DNA methylase N-4/N-6" evidence="8">
    <location>
        <begin position="506"/>
        <end position="797"/>
    </location>
</feature>
<evidence type="ECO:0000256" key="2">
    <source>
        <dbReference type="ARBA" id="ARBA00011900"/>
    </source>
</evidence>
<evidence type="ECO:0000313" key="10">
    <source>
        <dbReference type="Proteomes" id="UP000322981"/>
    </source>
</evidence>
<feature type="compositionally biased region" description="Basic and acidic residues" evidence="7">
    <location>
        <begin position="617"/>
        <end position="633"/>
    </location>
</feature>
<dbReference type="InterPro" id="IPR002052">
    <property type="entry name" value="DNA_methylase_N6_adenine_CS"/>
</dbReference>
<evidence type="ECO:0000256" key="3">
    <source>
        <dbReference type="ARBA" id="ARBA00022603"/>
    </source>
</evidence>
<dbReference type="PROSITE" id="PS00092">
    <property type="entry name" value="N6_MTASE"/>
    <property type="match status" value="1"/>
</dbReference>
<comment type="similarity">
    <text evidence="1">Belongs to the N(4)/N(6)-methyltransferase family.</text>
</comment>
<dbReference type="RefSeq" id="WP_150090526.1">
    <property type="nucleotide sequence ID" value="NZ_VWXX01000003.1"/>
</dbReference>
<dbReference type="EC" id="2.1.1.72" evidence="2"/>
<keyword evidence="5" id="KW-0949">S-adenosyl-L-methionine</keyword>
<reference evidence="9 10" key="1">
    <citation type="submission" date="2019-09" db="EMBL/GenBank/DDBJ databases">
        <title>Whole-genome sequence of the purple sulfur bacterium Thiohalocapsa marina DSM 19078.</title>
        <authorList>
            <person name="Kyndt J.A."/>
            <person name="Meyer T.E."/>
        </authorList>
    </citation>
    <scope>NUCLEOTIDE SEQUENCE [LARGE SCALE GENOMIC DNA]</scope>
    <source>
        <strain evidence="9 10">DSM 19078</strain>
    </source>
</reference>
<dbReference type="InterPro" id="IPR029063">
    <property type="entry name" value="SAM-dependent_MTases_sf"/>
</dbReference>
<dbReference type="GO" id="GO:0032259">
    <property type="term" value="P:methylation"/>
    <property type="evidence" value="ECO:0007669"/>
    <property type="project" value="UniProtKB-KW"/>
</dbReference>
<evidence type="ECO:0000313" key="9">
    <source>
        <dbReference type="EMBL" id="KAA6186998.1"/>
    </source>
</evidence>
<dbReference type="EMBL" id="VWXX01000003">
    <property type="protein sequence ID" value="KAA6186998.1"/>
    <property type="molecule type" value="Genomic_DNA"/>
</dbReference>
<comment type="caution">
    <text evidence="9">The sequence shown here is derived from an EMBL/GenBank/DDBJ whole genome shotgun (WGS) entry which is preliminary data.</text>
</comment>
<proteinExistence type="inferred from homology"/>